<dbReference type="Proteomes" id="UP000541558">
    <property type="component" value="Unassembled WGS sequence"/>
</dbReference>
<sequence>MLSLLALTALAALPAQALIRFPCGQLVTERFDPLVTPGQVSPHVHQIVGGNAFNLTMPVDLDFEKVATCTTCKFIEDKSNYWTAVLYFRHPNGSFIRVPQRPGHFTVNPPERGPDGGIVVYYIQPPNEPSVRAFPKGFRMITGNPMLREQKYFSPSPDAWALTFRCWEKDAITEPFGPSNNWNASPGSPVDFFNLPNKKCPGGIRSNIFFPSCWDGKNLDMPDHHSHVSYPLGPVGNAGVYQMETKCPESHPVRLPTLFYEVTWDTTVFDDPELWPTDGSQPFTLSMGDPTGYGHHGDYMFGWEGDSLQRAMDNCLDYAGHPQDCTELTMQSDEDMYNCRVPSLVDEVVEGKCEFSSQDALYRQKPDGSLLDLPALPGCNPLQTGPDPATIVPGCTAVSTTGIASSTSTST</sequence>
<dbReference type="InterPro" id="IPR018535">
    <property type="entry name" value="DUF1996"/>
</dbReference>
<dbReference type="Pfam" id="PF09362">
    <property type="entry name" value="DUF1996"/>
    <property type="match status" value="1"/>
</dbReference>
<organism evidence="3 4">
    <name type="scientific">Ephemerocybe angulata</name>
    <dbReference type="NCBI Taxonomy" id="980116"/>
    <lineage>
        <taxon>Eukaryota</taxon>
        <taxon>Fungi</taxon>
        <taxon>Dikarya</taxon>
        <taxon>Basidiomycota</taxon>
        <taxon>Agaricomycotina</taxon>
        <taxon>Agaricomycetes</taxon>
        <taxon>Agaricomycetidae</taxon>
        <taxon>Agaricales</taxon>
        <taxon>Agaricineae</taxon>
        <taxon>Psathyrellaceae</taxon>
        <taxon>Ephemerocybe</taxon>
    </lineage>
</organism>
<dbReference type="EMBL" id="JAACJK010000173">
    <property type="protein sequence ID" value="KAF5319780.1"/>
    <property type="molecule type" value="Genomic_DNA"/>
</dbReference>
<protein>
    <recommendedName>
        <fullName evidence="2">DUF1996 domain-containing protein</fullName>
    </recommendedName>
</protein>
<feature type="domain" description="DUF1996" evidence="2">
    <location>
        <begin position="32"/>
        <end position="303"/>
    </location>
</feature>
<feature type="signal peptide" evidence="1">
    <location>
        <begin position="1"/>
        <end position="17"/>
    </location>
</feature>
<keyword evidence="1" id="KW-0732">Signal</keyword>
<name>A0A8H5F0W8_9AGAR</name>
<evidence type="ECO:0000313" key="3">
    <source>
        <dbReference type="EMBL" id="KAF5319780.1"/>
    </source>
</evidence>
<evidence type="ECO:0000259" key="2">
    <source>
        <dbReference type="Pfam" id="PF09362"/>
    </source>
</evidence>
<feature type="chain" id="PRO_5034401175" description="DUF1996 domain-containing protein" evidence="1">
    <location>
        <begin position="18"/>
        <end position="411"/>
    </location>
</feature>
<dbReference type="PANTHER" id="PTHR43662:SF3">
    <property type="entry name" value="DOMAIN PROTEIN, PUTATIVE (AFU_ORTHOLOGUE AFUA_6G11970)-RELATED"/>
    <property type="match status" value="1"/>
</dbReference>
<evidence type="ECO:0000313" key="4">
    <source>
        <dbReference type="Proteomes" id="UP000541558"/>
    </source>
</evidence>
<reference evidence="3 4" key="1">
    <citation type="journal article" date="2020" name="ISME J.">
        <title>Uncovering the hidden diversity of litter-decomposition mechanisms in mushroom-forming fungi.</title>
        <authorList>
            <person name="Floudas D."/>
            <person name="Bentzer J."/>
            <person name="Ahren D."/>
            <person name="Johansson T."/>
            <person name="Persson P."/>
            <person name="Tunlid A."/>
        </authorList>
    </citation>
    <scope>NUCLEOTIDE SEQUENCE [LARGE SCALE GENOMIC DNA]</scope>
    <source>
        <strain evidence="3 4">CBS 175.51</strain>
    </source>
</reference>
<gene>
    <name evidence="3" type="ORF">D9611_012847</name>
</gene>
<proteinExistence type="predicted"/>
<dbReference type="OrthoDB" id="74764at2759"/>
<accession>A0A8H5F0W8</accession>
<evidence type="ECO:0000256" key="1">
    <source>
        <dbReference type="SAM" id="SignalP"/>
    </source>
</evidence>
<dbReference type="AlphaFoldDB" id="A0A8H5F0W8"/>
<keyword evidence="4" id="KW-1185">Reference proteome</keyword>
<comment type="caution">
    <text evidence="3">The sequence shown here is derived from an EMBL/GenBank/DDBJ whole genome shotgun (WGS) entry which is preliminary data.</text>
</comment>
<dbReference type="PANTHER" id="PTHR43662">
    <property type="match status" value="1"/>
</dbReference>